<dbReference type="RefSeq" id="WP_225551837.1">
    <property type="nucleotide sequence ID" value="NZ_JADEYP010000006.1"/>
</dbReference>
<reference evidence="14" key="1">
    <citation type="submission" date="2020-10" db="EMBL/GenBank/DDBJ databases">
        <authorList>
            <person name="Lu T."/>
            <person name="Wang Q."/>
            <person name="Han X."/>
        </authorList>
    </citation>
    <scope>NUCLEOTIDE SEQUENCE</scope>
    <source>
        <strain evidence="14">WQ 366</strain>
    </source>
</reference>
<dbReference type="CDD" id="cd00483">
    <property type="entry name" value="HPPK"/>
    <property type="match status" value="1"/>
</dbReference>
<proteinExistence type="inferred from homology"/>
<keyword evidence="9" id="KW-0289">Folate biosynthesis</keyword>
<keyword evidence="5 14" id="KW-0808">Transferase</keyword>
<dbReference type="SUPFAM" id="SSF55083">
    <property type="entry name" value="6-hydroxymethyl-7,8-dihydropterin pyrophosphokinase, HPPK"/>
    <property type="match status" value="1"/>
</dbReference>
<keyword evidence="8" id="KW-0067">ATP-binding</keyword>
<evidence type="ECO:0000313" key="15">
    <source>
        <dbReference type="Proteomes" id="UP001165302"/>
    </source>
</evidence>
<evidence type="ECO:0000256" key="3">
    <source>
        <dbReference type="ARBA" id="ARBA00013253"/>
    </source>
</evidence>
<feature type="domain" description="7,8-dihydro-6-hydroxymethylpterin-pyrophosphokinase" evidence="13">
    <location>
        <begin position="87"/>
        <end position="98"/>
    </location>
</feature>
<protein>
    <recommendedName>
        <fullName evidence="4">2-amino-4-hydroxy-6-hydroxymethyldihydropteridine pyrophosphokinase</fullName>
        <ecNumber evidence="3">2.7.6.3</ecNumber>
    </recommendedName>
    <alternativeName>
        <fullName evidence="11">6-hydroxymethyl-7,8-dihydropterin pyrophosphokinase</fullName>
    </alternativeName>
    <alternativeName>
        <fullName evidence="12">7,8-dihydro-6-hydroxymethylpterin-pyrophosphokinase</fullName>
    </alternativeName>
</protein>
<keyword evidence="15" id="KW-1185">Reference proteome</keyword>
<sequence length="160" mass="18331">MNDIYILLGANLGNPRLQLQKAKELLSEKIGTLLKASSLYQSEAWGVEDQPLFLNQVLLFQTTYSPHQSLTICQEIENELGRVRKEKWGARMIDIDILYYNDAIIESTALTIPHPYIQDRKFTLQPLCEIANNYKHPKLNVSNEELLLNCIDNLNVVKTS</sequence>
<dbReference type="PANTHER" id="PTHR43071:SF1">
    <property type="entry name" value="2-AMINO-4-HYDROXY-6-HYDROXYMETHYLDIHYDROPTERIDINE PYROPHOSPHOKINASE"/>
    <property type="match status" value="1"/>
</dbReference>
<accession>A0ABS7Z2W8</accession>
<evidence type="ECO:0000256" key="11">
    <source>
        <dbReference type="ARBA" id="ARBA00029766"/>
    </source>
</evidence>
<evidence type="ECO:0000256" key="6">
    <source>
        <dbReference type="ARBA" id="ARBA00022741"/>
    </source>
</evidence>
<name>A0ABS7Z2W8_9SPHI</name>
<evidence type="ECO:0000256" key="1">
    <source>
        <dbReference type="ARBA" id="ARBA00005051"/>
    </source>
</evidence>
<dbReference type="InterPro" id="IPR035907">
    <property type="entry name" value="Hppk_sf"/>
</dbReference>
<dbReference type="Pfam" id="PF01288">
    <property type="entry name" value="HPPK"/>
    <property type="match status" value="1"/>
</dbReference>
<comment type="caution">
    <text evidence="14">The sequence shown here is derived from an EMBL/GenBank/DDBJ whole genome shotgun (WGS) entry which is preliminary data.</text>
</comment>
<evidence type="ECO:0000256" key="9">
    <source>
        <dbReference type="ARBA" id="ARBA00022909"/>
    </source>
</evidence>
<comment type="pathway">
    <text evidence="1">Cofactor biosynthesis; tetrahydrofolate biosynthesis; 2-amino-4-hydroxy-6-hydroxymethyl-7,8-dihydropteridine diphosphate from 7,8-dihydroneopterin triphosphate: step 4/4.</text>
</comment>
<evidence type="ECO:0000256" key="10">
    <source>
        <dbReference type="ARBA" id="ARBA00029409"/>
    </source>
</evidence>
<comment type="similarity">
    <text evidence="2">Belongs to the HPPK family.</text>
</comment>
<dbReference type="Gene3D" id="3.30.70.560">
    <property type="entry name" value="7,8-Dihydro-6-hydroxymethylpterin-pyrophosphokinase HPPK"/>
    <property type="match status" value="1"/>
</dbReference>
<evidence type="ECO:0000259" key="13">
    <source>
        <dbReference type="PROSITE" id="PS00794"/>
    </source>
</evidence>
<evidence type="ECO:0000256" key="4">
    <source>
        <dbReference type="ARBA" id="ARBA00016218"/>
    </source>
</evidence>
<evidence type="ECO:0000256" key="12">
    <source>
        <dbReference type="ARBA" id="ARBA00033413"/>
    </source>
</evidence>
<organism evidence="14 15">
    <name type="scientific">Sphingobacterium bovistauri</name>
    <dbReference type="NCBI Taxonomy" id="2781959"/>
    <lineage>
        <taxon>Bacteria</taxon>
        <taxon>Pseudomonadati</taxon>
        <taxon>Bacteroidota</taxon>
        <taxon>Sphingobacteriia</taxon>
        <taxon>Sphingobacteriales</taxon>
        <taxon>Sphingobacteriaceae</taxon>
        <taxon>Sphingobacterium</taxon>
    </lineage>
</organism>
<evidence type="ECO:0000256" key="5">
    <source>
        <dbReference type="ARBA" id="ARBA00022679"/>
    </source>
</evidence>
<comment type="function">
    <text evidence="10">Catalyzes the transfer of pyrophosphate from adenosine triphosphate (ATP) to 6-hydroxymethyl-7,8-dihydropterin, an enzymatic step in folate biosynthesis pathway.</text>
</comment>
<dbReference type="EMBL" id="JADEYP010000006">
    <property type="protein sequence ID" value="MCA5004475.1"/>
    <property type="molecule type" value="Genomic_DNA"/>
</dbReference>
<evidence type="ECO:0000256" key="8">
    <source>
        <dbReference type="ARBA" id="ARBA00022840"/>
    </source>
</evidence>
<dbReference type="PANTHER" id="PTHR43071">
    <property type="entry name" value="2-AMINO-4-HYDROXY-6-HYDROXYMETHYLDIHYDROPTERIDINE PYROPHOSPHOKINASE"/>
    <property type="match status" value="1"/>
</dbReference>
<dbReference type="EC" id="2.7.6.3" evidence="3"/>
<dbReference type="PROSITE" id="PS00794">
    <property type="entry name" value="HPPK"/>
    <property type="match status" value="1"/>
</dbReference>
<gene>
    <name evidence="14" type="primary">folK</name>
    <name evidence="14" type="ORF">IPZ78_04795</name>
</gene>
<keyword evidence="7" id="KW-0418">Kinase</keyword>
<evidence type="ECO:0000256" key="7">
    <source>
        <dbReference type="ARBA" id="ARBA00022777"/>
    </source>
</evidence>
<dbReference type="InterPro" id="IPR000550">
    <property type="entry name" value="Hppk"/>
</dbReference>
<evidence type="ECO:0000256" key="2">
    <source>
        <dbReference type="ARBA" id="ARBA00005810"/>
    </source>
</evidence>
<evidence type="ECO:0000313" key="14">
    <source>
        <dbReference type="EMBL" id="MCA5004475.1"/>
    </source>
</evidence>
<dbReference type="NCBIfam" id="TIGR01498">
    <property type="entry name" value="folK"/>
    <property type="match status" value="1"/>
</dbReference>
<dbReference type="GO" id="GO:0003848">
    <property type="term" value="F:2-amino-4-hydroxy-6-hydroxymethyldihydropteridine diphosphokinase activity"/>
    <property type="evidence" value="ECO:0007669"/>
    <property type="project" value="UniProtKB-EC"/>
</dbReference>
<keyword evidence="6" id="KW-0547">Nucleotide-binding</keyword>
<dbReference type="Proteomes" id="UP001165302">
    <property type="component" value="Unassembled WGS sequence"/>
</dbReference>